<proteinExistence type="predicted"/>
<accession>A0A3S0Y2N7</accession>
<protein>
    <submittedName>
        <fullName evidence="1">Uncharacterized protein</fullName>
    </submittedName>
</protein>
<reference evidence="1 2" key="1">
    <citation type="journal article" date="2019" name="Genome Biol. Evol.">
        <title>Day and night: Metabolic profiles and evolutionary relationships of six axenic non-marine cyanobacteria.</title>
        <authorList>
            <person name="Will S.E."/>
            <person name="Henke P."/>
            <person name="Boedeker C."/>
            <person name="Huang S."/>
            <person name="Brinkmann H."/>
            <person name="Rohde M."/>
            <person name="Jarek M."/>
            <person name="Friedl T."/>
            <person name="Seufert S."/>
            <person name="Schumacher M."/>
            <person name="Overmann J."/>
            <person name="Neumann-Schaal M."/>
            <person name="Petersen J."/>
        </authorList>
    </citation>
    <scope>NUCLEOTIDE SEQUENCE [LARGE SCALE GENOMIC DNA]</scope>
    <source>
        <strain evidence="1 2">PCC 6912</strain>
    </source>
</reference>
<comment type="caution">
    <text evidence="1">The sequence shown here is derived from an EMBL/GenBank/DDBJ whole genome shotgun (WGS) entry which is preliminary data.</text>
</comment>
<dbReference type="EMBL" id="RSCJ01000026">
    <property type="protein sequence ID" value="RUR75137.1"/>
    <property type="molecule type" value="Genomic_DNA"/>
</dbReference>
<evidence type="ECO:0000313" key="2">
    <source>
        <dbReference type="Proteomes" id="UP000268857"/>
    </source>
</evidence>
<organism evidence="1 2">
    <name type="scientific">Chlorogloeopsis fritschii PCC 6912</name>
    <dbReference type="NCBI Taxonomy" id="211165"/>
    <lineage>
        <taxon>Bacteria</taxon>
        <taxon>Bacillati</taxon>
        <taxon>Cyanobacteriota</taxon>
        <taxon>Cyanophyceae</taxon>
        <taxon>Nostocales</taxon>
        <taxon>Chlorogloeopsidaceae</taxon>
        <taxon>Chlorogloeopsis</taxon>
    </lineage>
</organism>
<dbReference type="AlphaFoldDB" id="A0A3S0Y2N7"/>
<evidence type="ECO:0000313" key="1">
    <source>
        <dbReference type="EMBL" id="RUR75137.1"/>
    </source>
</evidence>
<name>A0A3S0Y2N7_CHLFR</name>
<sequence length="66" mass="7419">MIGDWVLGIGDWEEEDRRIVLDVLAPCLLVLFLIPSTESLVPNLRLSPTIRRSLAVLVGFEILVFV</sequence>
<gene>
    <name evidence="1" type="ORF">PCC6912_49800</name>
</gene>
<dbReference type="Proteomes" id="UP000268857">
    <property type="component" value="Unassembled WGS sequence"/>
</dbReference>
<keyword evidence="2" id="KW-1185">Reference proteome</keyword>